<dbReference type="OMA" id="AYKMREY"/>
<feature type="compositionally biased region" description="Basic and acidic residues" evidence="1">
    <location>
        <begin position="229"/>
        <end position="241"/>
    </location>
</feature>
<evidence type="ECO:0000259" key="2">
    <source>
        <dbReference type="Pfam" id="PF08553"/>
    </source>
</evidence>
<dbReference type="Pfam" id="PF08553">
    <property type="entry name" value="VID27"/>
    <property type="match status" value="1"/>
</dbReference>
<dbReference type="GO" id="GO:0005634">
    <property type="term" value="C:nucleus"/>
    <property type="evidence" value="ECO:0007669"/>
    <property type="project" value="TreeGrafter"/>
</dbReference>
<evidence type="ECO:0000313" key="4">
    <source>
        <dbReference type="Proteomes" id="UP000011081"/>
    </source>
</evidence>
<keyword evidence="4" id="KW-1185">Reference proteome</keyword>
<dbReference type="InParanoid" id="L2GSF9"/>
<gene>
    <name evidence="3" type="ORF">VCUG_01942</name>
</gene>
<sequence length="545" mass="62587">MLISAFRNLFLKKRLTANLSRNGTQVLTDAFLDLEGTTIVLQKDTKTMKYPVEEMQSTTRSGNKLMFSYKGAQIVIESVSLNDVYTEIQPLLPTTKVHTKSTVDYYFLEDKEFVLCKKSVGIEIVHELQDFIKIMDDRIYHFEVIRANMQFYMDKHKKSFVWAGGDFKTYMVVFYREIEFLEFMSLFLEALKKESGFVGGDYGVVEGESRFTEIEKDAFDEAEEYSFTHDRTSAVEEHSESVSEEQEEDRAKTGGDGEEYNSLLYTDKDMAFVARGNTVGVFSTADKLRFNCSIKNVEGKKRKFLKKDNQLLFLDEHRRDVKFLDLEKGKVVERIGLARDVNDVMLRDSEVLGMNDNSVFVVDSRTKGIGRDNTYKTKTYFTKGSTSGTFSAIGSVKGDLRVYKDVFKRARILVSGLGDEVVGIDIGEEYVILTFKNYLILFKIEERKDKRKVVRLQLRPEHVAFLKHNVSFTPGKFNESNTDIITSTGNYVVTWRVSDVLGGNLYAYKMREYGSEVVDDSFVGEDRVLVTLKDDLKMLNKKNIK</sequence>
<organism evidence="3 4">
    <name type="scientific">Vavraia culicis (isolate floridensis)</name>
    <name type="common">Microsporidian parasite</name>
    <dbReference type="NCBI Taxonomy" id="948595"/>
    <lineage>
        <taxon>Eukaryota</taxon>
        <taxon>Fungi</taxon>
        <taxon>Fungi incertae sedis</taxon>
        <taxon>Microsporidia</taxon>
        <taxon>Pleistophoridae</taxon>
        <taxon>Vavraia</taxon>
    </lineage>
</organism>
<dbReference type="OrthoDB" id="10251113at2759"/>
<protein>
    <recommendedName>
        <fullName evidence="2">Vacuolar import/degradation Vid27 C-terminal domain-containing protein</fullName>
    </recommendedName>
</protein>
<proteinExistence type="predicted"/>
<reference evidence="4" key="1">
    <citation type="submission" date="2011-03" db="EMBL/GenBank/DDBJ databases">
        <title>The genome sequence of Vavraia culicis strain floridensis.</title>
        <authorList>
            <consortium name="The Broad Institute Genome Sequencing Platform"/>
            <person name="Cuomo C."/>
            <person name="Becnel J."/>
            <person name="Sanscrainte N."/>
            <person name="Young S.K."/>
            <person name="Zeng Q."/>
            <person name="Gargeya S."/>
            <person name="Fitzgerald M."/>
            <person name="Haas B."/>
            <person name="Abouelleil A."/>
            <person name="Alvarado L."/>
            <person name="Arachchi H.M."/>
            <person name="Berlin A."/>
            <person name="Chapman S.B."/>
            <person name="Gearin G."/>
            <person name="Goldberg J."/>
            <person name="Griggs A."/>
            <person name="Gujja S."/>
            <person name="Hansen M."/>
            <person name="Heiman D."/>
            <person name="Howarth C."/>
            <person name="Larimer J."/>
            <person name="Lui A."/>
            <person name="MacDonald P.J.P."/>
            <person name="McCowen C."/>
            <person name="Montmayeur A."/>
            <person name="Murphy C."/>
            <person name="Neiman D."/>
            <person name="Pearson M."/>
            <person name="Priest M."/>
            <person name="Roberts A."/>
            <person name="Saif S."/>
            <person name="Shea T."/>
            <person name="Sisk P."/>
            <person name="Stolte C."/>
            <person name="Sykes S."/>
            <person name="Wortman J."/>
            <person name="Nusbaum C."/>
            <person name="Birren B."/>
        </authorList>
    </citation>
    <scope>NUCLEOTIDE SEQUENCE [LARGE SCALE GENOMIC DNA]</scope>
    <source>
        <strain evidence="4">floridensis</strain>
    </source>
</reference>
<dbReference type="EMBL" id="GL877440">
    <property type="protein sequence ID" value="ELA46564.1"/>
    <property type="molecule type" value="Genomic_DNA"/>
</dbReference>
<dbReference type="RefSeq" id="XP_008074956.1">
    <property type="nucleotide sequence ID" value="XM_008076765.1"/>
</dbReference>
<dbReference type="GO" id="GO:0005737">
    <property type="term" value="C:cytoplasm"/>
    <property type="evidence" value="ECO:0007669"/>
    <property type="project" value="TreeGrafter"/>
</dbReference>
<dbReference type="InterPro" id="IPR040458">
    <property type="entry name" value="Vid27"/>
</dbReference>
<feature type="domain" description="Vacuolar import/degradation Vid27 C-terminal" evidence="2">
    <location>
        <begin position="267"/>
        <end position="545"/>
    </location>
</feature>
<dbReference type="PANTHER" id="PTHR31913">
    <property type="entry name" value="VACUOLAR IMPORT AND DEGRADATION PROTEIN 27"/>
    <property type="match status" value="1"/>
</dbReference>
<dbReference type="Proteomes" id="UP000011081">
    <property type="component" value="Unassembled WGS sequence"/>
</dbReference>
<evidence type="ECO:0000313" key="3">
    <source>
        <dbReference type="EMBL" id="ELA46564.1"/>
    </source>
</evidence>
<dbReference type="HOGENOM" id="CLU_007002_1_1_1"/>
<dbReference type="AlphaFoldDB" id="L2GSF9"/>
<name>L2GSF9_VAVCU</name>
<dbReference type="GeneID" id="19879811"/>
<accession>L2GSF9</accession>
<dbReference type="PANTHER" id="PTHR31913:SF0">
    <property type="entry name" value="VACUOLAR IMPORT AND DEGRADATION PROTEIN 27"/>
    <property type="match status" value="1"/>
</dbReference>
<evidence type="ECO:0000256" key="1">
    <source>
        <dbReference type="SAM" id="MobiDB-lite"/>
    </source>
</evidence>
<dbReference type="InterPro" id="IPR013863">
    <property type="entry name" value="VID27_C"/>
</dbReference>
<feature type="region of interest" description="Disordered" evidence="1">
    <location>
        <begin position="229"/>
        <end position="260"/>
    </location>
</feature>
<dbReference type="VEuPathDB" id="MicrosporidiaDB:VCUG_01942"/>